<dbReference type="PANTHER" id="PTHR43126">
    <property type="entry name" value="D-ALANYL-D-ALANINE DIPEPTIDASE"/>
    <property type="match status" value="1"/>
</dbReference>
<dbReference type="GO" id="GO:0006508">
    <property type="term" value="P:proteolysis"/>
    <property type="evidence" value="ECO:0007669"/>
    <property type="project" value="UniProtKB-KW"/>
</dbReference>
<keyword evidence="4 9" id="KW-0378">Hydrolase</keyword>
<feature type="binding site" evidence="9">
    <location>
        <position position="182"/>
    </location>
    <ligand>
        <name>Zn(2+)</name>
        <dbReference type="ChEBI" id="CHEBI:29105"/>
        <note>catalytic</note>
    </ligand>
</feature>
<evidence type="ECO:0000256" key="3">
    <source>
        <dbReference type="ARBA" id="ARBA00022723"/>
    </source>
</evidence>
<comment type="function">
    <text evidence="9 10">Catalyzes hydrolysis of the D-alanyl-D-alanine dipeptide.</text>
</comment>
<keyword evidence="2 9" id="KW-0645">Protease</keyword>
<feature type="active site" description="Proton donor/acceptor" evidence="9">
    <location>
        <position position="179"/>
    </location>
</feature>
<dbReference type="Pfam" id="PF01427">
    <property type="entry name" value="Peptidase_M15"/>
    <property type="match status" value="1"/>
</dbReference>
<gene>
    <name evidence="11" type="ORF">IAA52_02545</name>
</gene>
<keyword evidence="7 9" id="KW-0482">Metalloprotease</keyword>
<organism evidence="11 12">
    <name type="scientific">Candidatus Pullichristensenella stercorigallinarum</name>
    <dbReference type="NCBI Taxonomy" id="2840909"/>
    <lineage>
        <taxon>Bacteria</taxon>
        <taxon>Bacillati</taxon>
        <taxon>Bacillota</taxon>
        <taxon>Clostridia</taxon>
        <taxon>Candidatus Pullichristensenella</taxon>
    </lineage>
</organism>
<evidence type="ECO:0000256" key="9">
    <source>
        <dbReference type="HAMAP-Rule" id="MF_01924"/>
    </source>
</evidence>
<feature type="binding site" evidence="9">
    <location>
        <position position="123"/>
    </location>
    <ligand>
        <name>Zn(2+)</name>
        <dbReference type="ChEBI" id="CHEBI:29105"/>
        <note>catalytic</note>
    </ligand>
</feature>
<dbReference type="Proteomes" id="UP000824260">
    <property type="component" value="Unassembled WGS sequence"/>
</dbReference>
<evidence type="ECO:0000256" key="2">
    <source>
        <dbReference type="ARBA" id="ARBA00022670"/>
    </source>
</evidence>
<feature type="binding site" evidence="9">
    <location>
        <position position="116"/>
    </location>
    <ligand>
        <name>Zn(2+)</name>
        <dbReference type="ChEBI" id="CHEBI:29105"/>
        <note>catalytic</note>
    </ligand>
</feature>
<keyword evidence="6 9" id="KW-0224">Dipeptidase</keyword>
<dbReference type="InterPro" id="IPR009045">
    <property type="entry name" value="Zn_M74/Hedgehog-like"/>
</dbReference>
<dbReference type="AlphaFoldDB" id="A0A9D0ZJU0"/>
<evidence type="ECO:0000256" key="5">
    <source>
        <dbReference type="ARBA" id="ARBA00022833"/>
    </source>
</evidence>
<dbReference type="GO" id="GO:0008237">
    <property type="term" value="F:metallopeptidase activity"/>
    <property type="evidence" value="ECO:0007669"/>
    <property type="project" value="UniProtKB-KW"/>
</dbReference>
<dbReference type="CDD" id="cd14817">
    <property type="entry name" value="D-Ala-D-Ala_dipeptidase_VanX"/>
    <property type="match status" value="1"/>
</dbReference>
<reference evidence="11" key="2">
    <citation type="journal article" date="2021" name="PeerJ">
        <title>Extensive microbial diversity within the chicken gut microbiome revealed by metagenomics and culture.</title>
        <authorList>
            <person name="Gilroy R."/>
            <person name="Ravi A."/>
            <person name="Getino M."/>
            <person name="Pursley I."/>
            <person name="Horton D.L."/>
            <person name="Alikhan N.F."/>
            <person name="Baker D."/>
            <person name="Gharbi K."/>
            <person name="Hall N."/>
            <person name="Watson M."/>
            <person name="Adriaenssens E.M."/>
            <person name="Foster-Nyarko E."/>
            <person name="Jarju S."/>
            <person name="Secka A."/>
            <person name="Antonio M."/>
            <person name="Oren A."/>
            <person name="Chaudhuri R.R."/>
            <person name="La Ragione R."/>
            <person name="Hildebrand F."/>
            <person name="Pallen M.J."/>
        </authorList>
    </citation>
    <scope>NUCLEOTIDE SEQUENCE</scope>
    <source>
        <strain evidence="11">ChiSjej6B24-2974</strain>
    </source>
</reference>
<evidence type="ECO:0000256" key="10">
    <source>
        <dbReference type="PIRNR" id="PIRNR026671"/>
    </source>
</evidence>
<evidence type="ECO:0000256" key="1">
    <source>
        <dbReference type="ARBA" id="ARBA00001362"/>
    </source>
</evidence>
<evidence type="ECO:0000313" key="12">
    <source>
        <dbReference type="Proteomes" id="UP000824260"/>
    </source>
</evidence>
<evidence type="ECO:0000313" key="11">
    <source>
        <dbReference type="EMBL" id="HIQ81963.1"/>
    </source>
</evidence>
<dbReference type="GO" id="GO:0071555">
    <property type="term" value="P:cell wall organization"/>
    <property type="evidence" value="ECO:0007669"/>
    <property type="project" value="UniProtKB-KW"/>
</dbReference>
<dbReference type="PIRSF" id="PIRSF026671">
    <property type="entry name" value="AA_dipeptidase"/>
    <property type="match status" value="1"/>
</dbReference>
<keyword evidence="8 10" id="KW-0961">Cell wall biogenesis/degradation</keyword>
<comment type="cofactor">
    <cofactor evidence="9">
        <name>Zn(2+)</name>
        <dbReference type="ChEBI" id="CHEBI:29105"/>
    </cofactor>
    <text evidence="9">Binds 1 zinc ion per subunit.</text>
</comment>
<dbReference type="GO" id="GO:0008270">
    <property type="term" value="F:zinc ion binding"/>
    <property type="evidence" value="ECO:0007669"/>
    <property type="project" value="UniProtKB-UniRule"/>
</dbReference>
<protein>
    <recommendedName>
        <fullName evidence="9 10">D-alanyl-D-alanine dipeptidase</fullName>
        <shortName evidence="9 10">D-Ala-D-Ala dipeptidase</shortName>
        <ecNumber evidence="9 10">3.4.13.22</ecNumber>
    </recommendedName>
</protein>
<evidence type="ECO:0000256" key="7">
    <source>
        <dbReference type="ARBA" id="ARBA00023049"/>
    </source>
</evidence>
<name>A0A9D0ZJU0_9FIRM</name>
<dbReference type="InterPro" id="IPR000755">
    <property type="entry name" value="A_A_dipeptidase"/>
</dbReference>
<dbReference type="GO" id="GO:0160237">
    <property type="term" value="F:D-Ala-D-Ala dipeptidase activity"/>
    <property type="evidence" value="ECO:0007669"/>
    <property type="project" value="UniProtKB-EC"/>
</dbReference>
<dbReference type="HAMAP" id="MF_01924">
    <property type="entry name" value="A_A_dipeptidase"/>
    <property type="match status" value="1"/>
</dbReference>
<comment type="catalytic activity">
    <reaction evidence="1 9 10">
        <text>D-alanyl-D-alanine + H2O = 2 D-alanine</text>
        <dbReference type="Rhea" id="RHEA:20661"/>
        <dbReference type="ChEBI" id="CHEBI:15377"/>
        <dbReference type="ChEBI" id="CHEBI:57416"/>
        <dbReference type="ChEBI" id="CHEBI:57822"/>
        <dbReference type="EC" id="3.4.13.22"/>
    </reaction>
</comment>
<keyword evidence="3 9" id="KW-0479">Metal-binding</keyword>
<dbReference type="Gene3D" id="3.30.1380.10">
    <property type="match status" value="1"/>
</dbReference>
<keyword evidence="5 9" id="KW-0862">Zinc</keyword>
<evidence type="ECO:0000256" key="6">
    <source>
        <dbReference type="ARBA" id="ARBA00022997"/>
    </source>
</evidence>
<dbReference type="EC" id="3.4.13.22" evidence="9 10"/>
<evidence type="ECO:0000256" key="8">
    <source>
        <dbReference type="ARBA" id="ARBA00023316"/>
    </source>
</evidence>
<comment type="caution">
    <text evidence="11">The sequence shown here is derived from an EMBL/GenBank/DDBJ whole genome shotgun (WGS) entry which is preliminary data.</text>
</comment>
<dbReference type="EMBL" id="DVFZ01000028">
    <property type="protein sequence ID" value="HIQ81963.1"/>
    <property type="molecule type" value="Genomic_DNA"/>
</dbReference>
<sequence length="200" mass="22158">MQTGFTWLDEAVPSILWDAKYATSDNFTGAPVDGYNVNRTAGTLELAAALACAAKRAARENLRLLVWDAYRPQRAVNRFLAWCAAPEDGRTKQRHYPNIDKSQIVPLGYVAARSGHSRGSAIDLTLARGDGSLLDMGGCFDLMDEMSHHGAPVAEPAARNRLLLKGIMEGSGFQPYECEWWHYSLAEEPYPDTYFDFPLA</sequence>
<dbReference type="SUPFAM" id="SSF55166">
    <property type="entry name" value="Hedgehog/DD-peptidase"/>
    <property type="match status" value="1"/>
</dbReference>
<reference evidence="11" key="1">
    <citation type="submission" date="2020-10" db="EMBL/GenBank/DDBJ databases">
        <authorList>
            <person name="Gilroy R."/>
        </authorList>
    </citation>
    <scope>NUCLEOTIDE SEQUENCE</scope>
    <source>
        <strain evidence="11">ChiSjej6B24-2974</strain>
    </source>
</reference>
<dbReference type="PANTHER" id="PTHR43126:SF1">
    <property type="entry name" value="D-ALANYL-D-ALANINE DIPEPTIDASE"/>
    <property type="match status" value="1"/>
</dbReference>
<evidence type="ECO:0000256" key="4">
    <source>
        <dbReference type="ARBA" id="ARBA00022801"/>
    </source>
</evidence>
<feature type="site" description="Transition state stabilizer" evidence="9">
    <location>
        <position position="71"/>
    </location>
</feature>
<accession>A0A9D0ZJU0</accession>
<comment type="similarity">
    <text evidence="9 10">Belongs to the peptidase M15D family.</text>
</comment>
<proteinExistence type="inferred from homology"/>